<dbReference type="KEGG" id="nah:F5544_36255"/>
<keyword evidence="2" id="KW-1185">Reference proteome</keyword>
<gene>
    <name evidence="1" type="ORF">F5544_36255</name>
</gene>
<accession>A0A6G9YPN0</accession>
<organism evidence="1 2">
    <name type="scientific">Nocardia arthritidis</name>
    <dbReference type="NCBI Taxonomy" id="228602"/>
    <lineage>
        <taxon>Bacteria</taxon>
        <taxon>Bacillati</taxon>
        <taxon>Actinomycetota</taxon>
        <taxon>Actinomycetes</taxon>
        <taxon>Mycobacteriales</taxon>
        <taxon>Nocardiaceae</taxon>
        <taxon>Nocardia</taxon>
    </lineage>
</organism>
<proteinExistence type="predicted"/>
<dbReference type="RefSeq" id="WP_167477393.1">
    <property type="nucleotide sequence ID" value="NZ_CP046172.1"/>
</dbReference>
<dbReference type="Proteomes" id="UP000503540">
    <property type="component" value="Chromosome"/>
</dbReference>
<evidence type="ECO:0000313" key="1">
    <source>
        <dbReference type="EMBL" id="QIS15080.1"/>
    </source>
</evidence>
<reference evidence="1 2" key="1">
    <citation type="journal article" date="2019" name="ACS Chem. Biol.">
        <title>Identification and Mobilization of a Cryptic Antibiotic Biosynthesis Gene Locus from a Human-Pathogenic Nocardia Isolate.</title>
        <authorList>
            <person name="Herisse M."/>
            <person name="Ishida K."/>
            <person name="Porter J.L."/>
            <person name="Howden B."/>
            <person name="Hertweck C."/>
            <person name="Stinear T.P."/>
            <person name="Pidot S.J."/>
        </authorList>
    </citation>
    <scope>NUCLEOTIDE SEQUENCE [LARGE SCALE GENOMIC DNA]</scope>
    <source>
        <strain evidence="1 2">AUSMDU00012717</strain>
    </source>
</reference>
<evidence type="ECO:0000313" key="2">
    <source>
        <dbReference type="Proteomes" id="UP000503540"/>
    </source>
</evidence>
<sequence>MVTARHEAMHELFKRNPGVFAHAFRALGLPFDDPLETDLLSTDLTETEPLERRADTILRIRTANSTFLLLVEAQGKKKADKPVSWAYYLSFLHAKYDLPVVLLVVCQCPKVASWARGPLKLGPPGWTSLTVEPLALGPDNVPVITDLETAMAYIPLAALSVITHAYETVVDEIMKPVATAVLSLEDPDKQITIELIERGLVGTPALNLWRQLVSVDPSWFQGPTAQAIREEEAVRRTQQHILRILEVRGVTTPANDRSKILTCRDGNLLDRWLERSGIANTISDVFA</sequence>
<protein>
    <recommendedName>
        <fullName evidence="3">Transposase (putative) YhgA-like domain-containing protein</fullName>
    </recommendedName>
</protein>
<evidence type="ECO:0008006" key="3">
    <source>
        <dbReference type="Google" id="ProtNLM"/>
    </source>
</evidence>
<name>A0A6G9YPN0_9NOCA</name>
<dbReference type="EMBL" id="CP046172">
    <property type="protein sequence ID" value="QIS15080.1"/>
    <property type="molecule type" value="Genomic_DNA"/>
</dbReference>
<dbReference type="PANTHER" id="PTHR34613">
    <property type="entry name" value="SLL0800 PROTEIN"/>
    <property type="match status" value="1"/>
</dbReference>
<dbReference type="PANTHER" id="PTHR34613:SF1">
    <property type="entry name" value="SLL6017 PROTEIN"/>
    <property type="match status" value="1"/>
</dbReference>
<dbReference type="AlphaFoldDB" id="A0A6G9YPN0"/>